<evidence type="ECO:0000313" key="1">
    <source>
        <dbReference type="EMBL" id="KCZ81401.1"/>
    </source>
</evidence>
<dbReference type="STRING" id="1288291.A0A059F351"/>
<sequence>MKSALETLITNYQNEKNTEEILPYATEVVDFYKSAIPNHIKFMSTIKNTILRSILEQEIERAKYFLKEYLLLRTRKISKRMRINMDFLSEKEREFFLQMKEFYIKGDIFVDEEYLCNEVVGFISNLDGKTILLDGKVVTLKEGDFYICSIKDVYDLLCRNEVDLV</sequence>
<dbReference type="InterPro" id="IPR008591">
    <property type="entry name" value="GINS_Sld5"/>
</dbReference>
<dbReference type="OrthoDB" id="338231at2759"/>
<dbReference type="PIRSF" id="PIRSF007764">
    <property type="entry name" value="Sld5"/>
    <property type="match status" value="1"/>
</dbReference>
<name>A0A059F351_9MICR</name>
<dbReference type="Proteomes" id="UP000030655">
    <property type="component" value="Unassembled WGS sequence"/>
</dbReference>
<reference evidence="2" key="1">
    <citation type="submission" date="2013-02" db="EMBL/GenBank/DDBJ databases">
        <authorList>
            <consortium name="The Broad Institute Genome Sequencing Platform"/>
            <person name="Cuomo C."/>
            <person name="Becnel J."/>
            <person name="Sanscrainte N."/>
            <person name="Walker B."/>
            <person name="Young S.K."/>
            <person name="Zeng Q."/>
            <person name="Gargeya S."/>
            <person name="Fitzgerald M."/>
            <person name="Haas B."/>
            <person name="Abouelleil A."/>
            <person name="Alvarado L."/>
            <person name="Arachchi H.M."/>
            <person name="Berlin A.M."/>
            <person name="Chapman S.B."/>
            <person name="Dewar J."/>
            <person name="Goldberg J."/>
            <person name="Griggs A."/>
            <person name="Gujja S."/>
            <person name="Hansen M."/>
            <person name="Howarth C."/>
            <person name="Imamovic A."/>
            <person name="Larimer J."/>
            <person name="McCowan C."/>
            <person name="Murphy C."/>
            <person name="Neiman D."/>
            <person name="Pearson M."/>
            <person name="Priest M."/>
            <person name="Roberts A."/>
            <person name="Saif S."/>
            <person name="Shea T."/>
            <person name="Sisk P."/>
            <person name="Sykes S."/>
            <person name="Wortman J."/>
            <person name="Nusbaum C."/>
            <person name="Birren B."/>
        </authorList>
    </citation>
    <scope>NUCLEOTIDE SEQUENCE [LARGE SCALE GENOMIC DNA]</scope>
    <source>
        <strain evidence="2">PRA339</strain>
    </source>
</reference>
<dbReference type="SUPFAM" id="SSF158573">
    <property type="entry name" value="GINS helical bundle-like"/>
    <property type="match status" value="1"/>
</dbReference>
<protein>
    <recommendedName>
        <fullName evidence="3">DNA replication complex GINS protein SLD5</fullName>
    </recommendedName>
</protein>
<dbReference type="EMBL" id="KK365143">
    <property type="protein sequence ID" value="KCZ81401.1"/>
    <property type="molecule type" value="Genomic_DNA"/>
</dbReference>
<dbReference type="VEuPathDB" id="MicrosporidiaDB:H312_01156"/>
<evidence type="ECO:0008006" key="3">
    <source>
        <dbReference type="Google" id="ProtNLM"/>
    </source>
</evidence>
<reference evidence="1 2" key="2">
    <citation type="submission" date="2014-03" db="EMBL/GenBank/DDBJ databases">
        <title>The Genome Sequence of Anncaliia algerae insect isolate PRA339.</title>
        <authorList>
            <consortium name="The Broad Institute Genome Sequencing Platform"/>
            <consortium name="The Broad Institute Genome Sequencing Center for Infectious Disease"/>
            <person name="Cuomo C."/>
            <person name="Becnel J."/>
            <person name="Sanscrainte N."/>
            <person name="Walker B."/>
            <person name="Young S.K."/>
            <person name="Zeng Q."/>
            <person name="Gargeya S."/>
            <person name="Fitzgerald M."/>
            <person name="Haas B."/>
            <person name="Abouelleil A."/>
            <person name="Alvarado L."/>
            <person name="Arachchi H.M."/>
            <person name="Berlin A.M."/>
            <person name="Chapman S.B."/>
            <person name="Dewar J."/>
            <person name="Goldberg J."/>
            <person name="Griggs A."/>
            <person name="Gujja S."/>
            <person name="Hansen M."/>
            <person name="Howarth C."/>
            <person name="Imamovic A."/>
            <person name="Larimer J."/>
            <person name="McCowan C."/>
            <person name="Murphy C."/>
            <person name="Neiman D."/>
            <person name="Pearson M."/>
            <person name="Priest M."/>
            <person name="Roberts A."/>
            <person name="Saif S."/>
            <person name="Shea T."/>
            <person name="Sisk P."/>
            <person name="Sykes S."/>
            <person name="Wortman J."/>
            <person name="Nusbaum C."/>
            <person name="Birren B."/>
        </authorList>
    </citation>
    <scope>NUCLEOTIDE SEQUENCE [LARGE SCALE GENOMIC DNA]</scope>
    <source>
        <strain evidence="1 2">PRA339</strain>
    </source>
</reference>
<gene>
    <name evidence="1" type="ORF">H312_01156</name>
</gene>
<dbReference type="InterPro" id="IPR036224">
    <property type="entry name" value="GINS_bundle-like_dom_sf"/>
</dbReference>
<evidence type="ECO:0000313" key="2">
    <source>
        <dbReference type="Proteomes" id="UP000030655"/>
    </source>
</evidence>
<organism evidence="1 2">
    <name type="scientific">Anncaliia algerae PRA339</name>
    <dbReference type="NCBI Taxonomy" id="1288291"/>
    <lineage>
        <taxon>Eukaryota</taxon>
        <taxon>Fungi</taxon>
        <taxon>Fungi incertae sedis</taxon>
        <taxon>Microsporidia</taxon>
        <taxon>Tubulinosematoidea</taxon>
        <taxon>Tubulinosematidae</taxon>
        <taxon>Anncaliia</taxon>
    </lineage>
</organism>
<dbReference type="GO" id="GO:0006261">
    <property type="term" value="P:DNA-templated DNA replication"/>
    <property type="evidence" value="ECO:0007669"/>
    <property type="project" value="InterPro"/>
</dbReference>
<dbReference type="HOGENOM" id="CLU_127203_0_0_1"/>
<proteinExistence type="predicted"/>
<dbReference type="Gene3D" id="1.20.58.1030">
    <property type="match status" value="1"/>
</dbReference>
<keyword evidence="2" id="KW-1185">Reference proteome</keyword>
<accession>A0A059F351</accession>
<dbReference type="AlphaFoldDB" id="A0A059F351"/>